<protein>
    <submittedName>
        <fullName evidence="2">Divergent polysaccharide deacetylase family protein</fullName>
    </submittedName>
</protein>
<sequence>MNQSSVRIFQSLCVLSCFWLSVQAQSLPPQVAIIIDDIGYQKVDPDIIQLPYPLTVAVMPFTPNGIEMTALAGQHGKEIMLHMPMEAVAQNHLLGKGALRRPMNKQQVQQALRKALDSVPQAIGINNHMGSLYTSLPEQMDWVIEVVAERRLYFIDSKTTGKSVVPAITQKHGVKSRSRDVFLDNDKSYKALDRQFNQLIQLAKQHGHAVAIGHPYPETYRYLKKNLPRLAQQGIKVVPASALLDLPSAPAQLIASTAKITAPEPAKRQPQPAPQPVETANMPAATIVQEQVATAAPTVLSDINEPVPELIPWHPPYLPQLPGFDTPAALPVPEPVWRRFYPQPAELPVPVSPVPLLLR</sequence>
<evidence type="ECO:0000256" key="1">
    <source>
        <dbReference type="SAM" id="SignalP"/>
    </source>
</evidence>
<dbReference type="Pfam" id="PF04748">
    <property type="entry name" value="Polysacc_deac_2"/>
    <property type="match status" value="1"/>
</dbReference>
<reference evidence="2 3" key="1">
    <citation type="submission" date="2024-09" db="EMBL/GenBank/DDBJ databases">
        <authorList>
            <person name="Sun Q."/>
            <person name="Mori K."/>
        </authorList>
    </citation>
    <scope>NUCLEOTIDE SEQUENCE [LARGE SCALE GENOMIC DNA]</scope>
    <source>
        <strain evidence="2 3">KCTC 23315</strain>
    </source>
</reference>
<dbReference type="CDD" id="cd10936">
    <property type="entry name" value="CE4_DAC2"/>
    <property type="match status" value="1"/>
</dbReference>
<proteinExistence type="predicted"/>
<dbReference type="Gene3D" id="3.20.20.370">
    <property type="entry name" value="Glycoside hydrolase/deacetylase"/>
    <property type="match status" value="1"/>
</dbReference>
<accession>A0ABV6BGG9</accession>
<gene>
    <name evidence="2" type="ORF">ACFFJP_12775</name>
</gene>
<comment type="caution">
    <text evidence="2">The sequence shown here is derived from an EMBL/GenBank/DDBJ whole genome shotgun (WGS) entry which is preliminary data.</text>
</comment>
<dbReference type="SUPFAM" id="SSF88713">
    <property type="entry name" value="Glycoside hydrolase/deacetylase"/>
    <property type="match status" value="1"/>
</dbReference>
<evidence type="ECO:0000313" key="3">
    <source>
        <dbReference type="Proteomes" id="UP001589813"/>
    </source>
</evidence>
<dbReference type="Proteomes" id="UP001589813">
    <property type="component" value="Unassembled WGS sequence"/>
</dbReference>
<keyword evidence="1" id="KW-0732">Signal</keyword>
<dbReference type="EMBL" id="JBHLXP010000003">
    <property type="protein sequence ID" value="MFC0049162.1"/>
    <property type="molecule type" value="Genomic_DNA"/>
</dbReference>
<feature type="signal peptide" evidence="1">
    <location>
        <begin position="1"/>
        <end position="24"/>
    </location>
</feature>
<dbReference type="PANTHER" id="PTHR30105">
    <property type="entry name" value="UNCHARACTERIZED YIBQ-RELATED"/>
    <property type="match status" value="1"/>
</dbReference>
<keyword evidence="3" id="KW-1185">Reference proteome</keyword>
<feature type="chain" id="PRO_5046830292" evidence="1">
    <location>
        <begin position="25"/>
        <end position="359"/>
    </location>
</feature>
<evidence type="ECO:0000313" key="2">
    <source>
        <dbReference type="EMBL" id="MFC0049162.1"/>
    </source>
</evidence>
<name>A0ABV6BGG9_9GAMM</name>
<dbReference type="InterPro" id="IPR011330">
    <property type="entry name" value="Glyco_hydro/deAcase_b/a-brl"/>
</dbReference>
<dbReference type="RefSeq" id="WP_377244503.1">
    <property type="nucleotide sequence ID" value="NZ_JBHLXP010000003.1"/>
</dbReference>
<dbReference type="InterPro" id="IPR006837">
    <property type="entry name" value="Divergent_DAC"/>
</dbReference>
<dbReference type="PANTHER" id="PTHR30105:SF2">
    <property type="entry name" value="DIVERGENT POLYSACCHARIDE DEACETYLASE SUPERFAMILY"/>
    <property type="match status" value="1"/>
</dbReference>
<organism evidence="2 3">
    <name type="scientific">Rheinheimera tilapiae</name>
    <dbReference type="NCBI Taxonomy" id="875043"/>
    <lineage>
        <taxon>Bacteria</taxon>
        <taxon>Pseudomonadati</taxon>
        <taxon>Pseudomonadota</taxon>
        <taxon>Gammaproteobacteria</taxon>
        <taxon>Chromatiales</taxon>
        <taxon>Chromatiaceae</taxon>
        <taxon>Rheinheimera</taxon>
    </lineage>
</organism>